<protein>
    <submittedName>
        <fullName evidence="1">Uncharacterized protein</fullName>
    </submittedName>
</protein>
<proteinExistence type="predicted"/>
<keyword evidence="2" id="KW-1185">Reference proteome</keyword>
<comment type="caution">
    <text evidence="1">The sequence shown here is derived from an EMBL/GenBank/DDBJ whole genome shotgun (WGS) entry which is preliminary data.</text>
</comment>
<name>A0ABU1WK37_9BURK</name>
<dbReference type="EMBL" id="JAVDWU010000003">
    <property type="protein sequence ID" value="MDR7149621.1"/>
    <property type="molecule type" value="Genomic_DNA"/>
</dbReference>
<sequence>MSSENRLITPDTLDREVPRLKTAPFTLRCTRRDSCESRLLGVGARGLW</sequence>
<gene>
    <name evidence="1" type="ORF">J2W49_001576</name>
</gene>
<reference evidence="1 2" key="1">
    <citation type="submission" date="2023-07" db="EMBL/GenBank/DDBJ databases">
        <title>Sorghum-associated microbial communities from plants grown in Nebraska, USA.</title>
        <authorList>
            <person name="Schachtman D."/>
        </authorList>
    </citation>
    <scope>NUCLEOTIDE SEQUENCE [LARGE SCALE GENOMIC DNA]</scope>
    <source>
        <strain evidence="1 2">4249</strain>
    </source>
</reference>
<organism evidence="1 2">
    <name type="scientific">Hydrogenophaga palleronii</name>
    <dbReference type="NCBI Taxonomy" id="65655"/>
    <lineage>
        <taxon>Bacteria</taxon>
        <taxon>Pseudomonadati</taxon>
        <taxon>Pseudomonadota</taxon>
        <taxon>Betaproteobacteria</taxon>
        <taxon>Burkholderiales</taxon>
        <taxon>Comamonadaceae</taxon>
        <taxon>Hydrogenophaga</taxon>
    </lineage>
</organism>
<evidence type="ECO:0000313" key="2">
    <source>
        <dbReference type="Proteomes" id="UP001265700"/>
    </source>
</evidence>
<dbReference type="Proteomes" id="UP001265700">
    <property type="component" value="Unassembled WGS sequence"/>
</dbReference>
<evidence type="ECO:0000313" key="1">
    <source>
        <dbReference type="EMBL" id="MDR7149621.1"/>
    </source>
</evidence>
<accession>A0ABU1WK37</accession>